<dbReference type="SUPFAM" id="SSF48452">
    <property type="entry name" value="TPR-like"/>
    <property type="match status" value="1"/>
</dbReference>
<keyword evidence="3" id="KW-0862">Zinc</keyword>
<evidence type="ECO:0000256" key="3">
    <source>
        <dbReference type="ARBA" id="ARBA00022833"/>
    </source>
</evidence>
<dbReference type="Gene3D" id="3.30.40.10">
    <property type="entry name" value="Zinc/RING finger domain, C3HC4 (zinc finger)"/>
    <property type="match status" value="1"/>
</dbReference>
<sequence>MILTTCAACAAPLAHDAPRCVRCKLRYCNKTCQHDHWRRGHKQMCKKIHRGGNAEQYHADKKYKEAVAEAVEACAEDTKGQTCYICTQALHWKTKEGLVRGCACRGTAGFAHVSCLAEQAKILMDEVEENNLGTKAVIERFGRWDTCSQCEQHYHGVVRCALGWACWKTYVGRPEADMLRLGAMGAVGNGLSAVERNEDALTVREAELATKRRLGGSEVHMLAAQSNLAVAYEKTGRLESSLEIKRDVYSGRLKLKGVEHEDTLRAANNYAASLLGLKRYEEARSLLRELRPVAQRVLGESNELTLRMRWVYARALYQDPAATLDDLREAVATLEDMAPTARRVYGGGHPLASAIDDELQDTRAALRGA</sequence>
<dbReference type="InterPro" id="IPR053137">
    <property type="entry name" value="NLR-like"/>
</dbReference>
<dbReference type="PROSITE" id="PS50865">
    <property type="entry name" value="ZF_MYND_2"/>
    <property type="match status" value="1"/>
</dbReference>
<organism evidence="6 7">
    <name type="scientific">Pelagomonas calceolata</name>
    <dbReference type="NCBI Taxonomy" id="35677"/>
    <lineage>
        <taxon>Eukaryota</taxon>
        <taxon>Sar</taxon>
        <taxon>Stramenopiles</taxon>
        <taxon>Ochrophyta</taxon>
        <taxon>Pelagophyceae</taxon>
        <taxon>Pelagomonadales</taxon>
        <taxon>Pelagomonadaceae</taxon>
        <taxon>Pelagomonas</taxon>
    </lineage>
</organism>
<dbReference type="InterPro" id="IPR011990">
    <property type="entry name" value="TPR-like_helical_dom_sf"/>
</dbReference>
<dbReference type="SUPFAM" id="SSF144232">
    <property type="entry name" value="HIT/MYND zinc finger-like"/>
    <property type="match status" value="1"/>
</dbReference>
<gene>
    <name evidence="6" type="ORF">PECAL_1P26060</name>
</gene>
<comment type="caution">
    <text evidence="6">The sequence shown here is derived from an EMBL/GenBank/DDBJ whole genome shotgun (WGS) entry which is preliminary data.</text>
</comment>
<name>A0A8J2S8Z9_9STRA</name>
<proteinExistence type="predicted"/>
<evidence type="ECO:0000256" key="2">
    <source>
        <dbReference type="ARBA" id="ARBA00022771"/>
    </source>
</evidence>
<accession>A0A8J2S8Z9</accession>
<evidence type="ECO:0000256" key="1">
    <source>
        <dbReference type="ARBA" id="ARBA00022723"/>
    </source>
</evidence>
<keyword evidence="7" id="KW-1185">Reference proteome</keyword>
<dbReference type="InterPro" id="IPR013083">
    <property type="entry name" value="Znf_RING/FYVE/PHD"/>
</dbReference>
<keyword evidence="1" id="KW-0479">Metal-binding</keyword>
<protein>
    <recommendedName>
        <fullName evidence="5">MYND-type domain-containing protein</fullName>
    </recommendedName>
</protein>
<keyword evidence="2 4" id="KW-0863">Zinc-finger</keyword>
<evidence type="ECO:0000259" key="5">
    <source>
        <dbReference type="PROSITE" id="PS50865"/>
    </source>
</evidence>
<dbReference type="PANTHER" id="PTHR46082:SF6">
    <property type="entry name" value="AAA+ ATPASE DOMAIN-CONTAINING PROTEIN-RELATED"/>
    <property type="match status" value="1"/>
</dbReference>
<evidence type="ECO:0000256" key="4">
    <source>
        <dbReference type="PROSITE-ProRule" id="PRU00134"/>
    </source>
</evidence>
<dbReference type="GO" id="GO:0008270">
    <property type="term" value="F:zinc ion binding"/>
    <property type="evidence" value="ECO:0007669"/>
    <property type="project" value="UniProtKB-KW"/>
</dbReference>
<dbReference type="PANTHER" id="PTHR46082">
    <property type="entry name" value="ATP/GTP-BINDING PROTEIN-RELATED"/>
    <property type="match status" value="1"/>
</dbReference>
<feature type="domain" description="MYND-type" evidence="5">
    <location>
        <begin position="6"/>
        <end position="45"/>
    </location>
</feature>
<dbReference type="InterPro" id="IPR002893">
    <property type="entry name" value="Znf_MYND"/>
</dbReference>
<dbReference type="Pfam" id="PF13424">
    <property type="entry name" value="TPR_12"/>
    <property type="match status" value="1"/>
</dbReference>
<evidence type="ECO:0000313" key="7">
    <source>
        <dbReference type="Proteomes" id="UP000789595"/>
    </source>
</evidence>
<dbReference type="Pfam" id="PF12906">
    <property type="entry name" value="RINGv"/>
    <property type="match status" value="1"/>
</dbReference>
<dbReference type="Gene3D" id="6.10.140.2220">
    <property type="match status" value="1"/>
</dbReference>
<dbReference type="EMBL" id="CAKKNE010000001">
    <property type="protein sequence ID" value="CAH0366132.1"/>
    <property type="molecule type" value="Genomic_DNA"/>
</dbReference>
<evidence type="ECO:0000313" key="6">
    <source>
        <dbReference type="EMBL" id="CAH0366132.1"/>
    </source>
</evidence>
<reference evidence="6" key="1">
    <citation type="submission" date="2021-11" db="EMBL/GenBank/DDBJ databases">
        <authorList>
            <consortium name="Genoscope - CEA"/>
            <person name="William W."/>
        </authorList>
    </citation>
    <scope>NUCLEOTIDE SEQUENCE</scope>
</reference>
<dbReference type="InterPro" id="IPR011016">
    <property type="entry name" value="Znf_RING-CH"/>
</dbReference>
<dbReference type="Pfam" id="PF01753">
    <property type="entry name" value="zf-MYND"/>
    <property type="match status" value="1"/>
</dbReference>
<dbReference type="Proteomes" id="UP000789595">
    <property type="component" value="Unassembled WGS sequence"/>
</dbReference>
<dbReference type="Gene3D" id="1.25.40.10">
    <property type="entry name" value="Tetratricopeptide repeat domain"/>
    <property type="match status" value="1"/>
</dbReference>
<dbReference type="OrthoDB" id="420483at2759"/>
<dbReference type="AlphaFoldDB" id="A0A8J2S8Z9"/>